<protein>
    <submittedName>
        <fullName evidence="1">Uncharacterized protein</fullName>
    </submittedName>
</protein>
<accession>A0ABQ6I8T0</accession>
<dbReference type="EMBL" id="BSUK01000001">
    <property type="protein sequence ID" value="GMA26134.1"/>
    <property type="molecule type" value="Genomic_DNA"/>
</dbReference>
<evidence type="ECO:0000313" key="1">
    <source>
        <dbReference type="EMBL" id="GMA26134.1"/>
    </source>
</evidence>
<dbReference type="Proteomes" id="UP001157091">
    <property type="component" value="Unassembled WGS sequence"/>
</dbReference>
<dbReference type="Gene3D" id="1.20.120.640">
    <property type="entry name" value="Anticodon-binding domain of a subclass of class I aminoacyl-tRNA synthetases"/>
    <property type="match status" value="1"/>
</dbReference>
<organism evidence="1 2">
    <name type="scientific">Luteimicrobium album</name>
    <dbReference type="NCBI Taxonomy" id="1054550"/>
    <lineage>
        <taxon>Bacteria</taxon>
        <taxon>Bacillati</taxon>
        <taxon>Actinomycetota</taxon>
        <taxon>Actinomycetes</taxon>
        <taxon>Micrococcales</taxon>
        <taxon>Luteimicrobium</taxon>
    </lineage>
</organism>
<name>A0ABQ6I8T0_9MICO</name>
<gene>
    <name evidence="1" type="ORF">GCM10025864_38930</name>
</gene>
<sequence>MARGARGQRGPSADATLAGLRAAVADDLDAPRALGVVDAWADRALAPGADTEDGWDEGAPGVVARAVDALLGVRL</sequence>
<proteinExistence type="predicted"/>
<comment type="caution">
    <text evidence="1">The sequence shown here is derived from an EMBL/GenBank/DDBJ whole genome shotgun (WGS) entry which is preliminary data.</text>
</comment>
<evidence type="ECO:0000313" key="2">
    <source>
        <dbReference type="Proteomes" id="UP001157091"/>
    </source>
</evidence>
<reference evidence="2" key="1">
    <citation type="journal article" date="2019" name="Int. J. Syst. Evol. Microbiol.">
        <title>The Global Catalogue of Microorganisms (GCM) 10K type strain sequencing project: providing services to taxonomists for standard genome sequencing and annotation.</title>
        <authorList>
            <consortium name="The Broad Institute Genomics Platform"/>
            <consortium name="The Broad Institute Genome Sequencing Center for Infectious Disease"/>
            <person name="Wu L."/>
            <person name="Ma J."/>
        </authorList>
    </citation>
    <scope>NUCLEOTIDE SEQUENCE [LARGE SCALE GENOMIC DNA]</scope>
    <source>
        <strain evidence="2">NBRC 106348</strain>
    </source>
</reference>
<keyword evidence="2" id="KW-1185">Reference proteome</keyword>